<dbReference type="Pfam" id="PF00153">
    <property type="entry name" value="Mito_carr"/>
    <property type="match status" value="2"/>
</dbReference>
<evidence type="ECO:0000313" key="12">
    <source>
        <dbReference type="EMBL" id="CAG9832388.1"/>
    </source>
</evidence>
<keyword evidence="4 10" id="KW-0812">Transmembrane</keyword>
<dbReference type="Gene3D" id="1.50.40.10">
    <property type="entry name" value="Mitochondrial carrier domain"/>
    <property type="match status" value="1"/>
</dbReference>
<dbReference type="Proteomes" id="UP001153709">
    <property type="component" value="Chromosome 3"/>
</dbReference>
<dbReference type="OrthoDB" id="44467at2759"/>
<evidence type="ECO:0000313" key="13">
    <source>
        <dbReference type="Proteomes" id="UP001153709"/>
    </source>
</evidence>
<dbReference type="InterPro" id="IPR018108">
    <property type="entry name" value="MCP_transmembrane"/>
</dbReference>
<evidence type="ECO:0000256" key="8">
    <source>
        <dbReference type="ARBA" id="ARBA00023136"/>
    </source>
</evidence>
<dbReference type="GO" id="GO:0006843">
    <property type="term" value="P:mitochondrial citrate transmembrane transport"/>
    <property type="evidence" value="ECO:0007669"/>
    <property type="project" value="TreeGrafter"/>
</dbReference>
<dbReference type="SUPFAM" id="SSF103506">
    <property type="entry name" value="Mitochondrial carrier"/>
    <property type="match status" value="1"/>
</dbReference>
<keyword evidence="5" id="KW-0677">Repeat</keyword>
<evidence type="ECO:0000256" key="10">
    <source>
        <dbReference type="PROSITE-ProRule" id="PRU00282"/>
    </source>
</evidence>
<feature type="repeat" description="Solcar" evidence="10">
    <location>
        <begin position="102"/>
        <end position="152"/>
    </location>
</feature>
<evidence type="ECO:0000256" key="3">
    <source>
        <dbReference type="ARBA" id="ARBA00022448"/>
    </source>
</evidence>
<evidence type="ECO:0000256" key="5">
    <source>
        <dbReference type="ARBA" id="ARBA00022737"/>
    </source>
</evidence>
<evidence type="ECO:0000256" key="7">
    <source>
        <dbReference type="ARBA" id="ARBA00023128"/>
    </source>
</evidence>
<sequence>MVLSPAGRLLCALGSGVSEPILVVTPMETIKVKFIIDQRSAAPRFKGLIPGVGTIIKEGLGGTYKGLTATVLRKGTNQATRFLIMETFKDHYRGGDITVIIPKPIIGIFGAFAGLCSVSANNPIDVVKTRIQGLEAKKYKNAWDCTVRAFTN</sequence>
<keyword evidence="7" id="KW-0496">Mitochondrion</keyword>
<organism evidence="12 13">
    <name type="scientific">Diabrotica balteata</name>
    <name type="common">Banded cucumber beetle</name>
    <dbReference type="NCBI Taxonomy" id="107213"/>
    <lineage>
        <taxon>Eukaryota</taxon>
        <taxon>Metazoa</taxon>
        <taxon>Ecdysozoa</taxon>
        <taxon>Arthropoda</taxon>
        <taxon>Hexapoda</taxon>
        <taxon>Insecta</taxon>
        <taxon>Pterygota</taxon>
        <taxon>Neoptera</taxon>
        <taxon>Endopterygota</taxon>
        <taxon>Coleoptera</taxon>
        <taxon>Polyphaga</taxon>
        <taxon>Cucujiformia</taxon>
        <taxon>Chrysomeloidea</taxon>
        <taxon>Chrysomelidae</taxon>
        <taxon>Galerucinae</taxon>
        <taxon>Diabroticina</taxon>
        <taxon>Diabroticites</taxon>
        <taxon>Diabrotica</taxon>
    </lineage>
</organism>
<dbReference type="EMBL" id="OU898278">
    <property type="protein sequence ID" value="CAG9832388.1"/>
    <property type="molecule type" value="Genomic_DNA"/>
</dbReference>
<evidence type="ECO:0000256" key="11">
    <source>
        <dbReference type="RuleBase" id="RU000488"/>
    </source>
</evidence>
<dbReference type="GO" id="GO:0071913">
    <property type="term" value="F:citrate secondary active transmembrane transporter activity"/>
    <property type="evidence" value="ECO:0007669"/>
    <property type="project" value="TreeGrafter"/>
</dbReference>
<keyword evidence="8 10" id="KW-0472">Membrane</keyword>
<dbReference type="InterPro" id="IPR023395">
    <property type="entry name" value="MCP_dom_sf"/>
</dbReference>
<dbReference type="PANTHER" id="PTHR45788">
    <property type="entry name" value="SUCCINATE/FUMARATE MITOCHONDRIAL TRANSPORTER-RELATED"/>
    <property type="match status" value="1"/>
</dbReference>
<reference evidence="12" key="1">
    <citation type="submission" date="2022-01" db="EMBL/GenBank/DDBJ databases">
        <authorList>
            <person name="King R."/>
        </authorList>
    </citation>
    <scope>NUCLEOTIDE SEQUENCE</scope>
</reference>
<proteinExistence type="inferred from homology"/>
<name>A0A9N9SXJ5_DIABA</name>
<gene>
    <name evidence="12" type="ORF">DIABBA_LOCUS5888</name>
</gene>
<feature type="repeat" description="Solcar" evidence="10">
    <location>
        <begin position="6"/>
        <end position="91"/>
    </location>
</feature>
<dbReference type="PROSITE" id="PS50920">
    <property type="entry name" value="SOLCAR"/>
    <property type="match status" value="2"/>
</dbReference>
<keyword evidence="6" id="KW-1133">Transmembrane helix</keyword>
<comment type="similarity">
    <text evidence="2 11">Belongs to the mitochondrial carrier (TC 2.A.29) family.</text>
</comment>
<evidence type="ECO:0000256" key="9">
    <source>
        <dbReference type="ARBA" id="ARBA00042640"/>
    </source>
</evidence>
<comment type="subcellular location">
    <subcellularLocation>
        <location evidence="1">Mitochondrion membrane</location>
        <topology evidence="1">Multi-pass membrane protein</topology>
    </subcellularLocation>
</comment>
<protein>
    <recommendedName>
        <fullName evidence="9">Citrate transport protein</fullName>
    </recommendedName>
</protein>
<evidence type="ECO:0000256" key="6">
    <source>
        <dbReference type="ARBA" id="ARBA00022989"/>
    </source>
</evidence>
<keyword evidence="13" id="KW-1185">Reference proteome</keyword>
<evidence type="ECO:0000256" key="4">
    <source>
        <dbReference type="ARBA" id="ARBA00022692"/>
    </source>
</evidence>
<dbReference type="GO" id="GO:0031966">
    <property type="term" value="C:mitochondrial membrane"/>
    <property type="evidence" value="ECO:0007669"/>
    <property type="project" value="UniProtKB-SubCell"/>
</dbReference>
<accession>A0A9N9SXJ5</accession>
<evidence type="ECO:0000256" key="1">
    <source>
        <dbReference type="ARBA" id="ARBA00004225"/>
    </source>
</evidence>
<dbReference type="PANTHER" id="PTHR45788:SF4">
    <property type="entry name" value="TRICARBOXYLATE TRANSPORT PROTEIN, MITOCHONDRIAL"/>
    <property type="match status" value="1"/>
</dbReference>
<evidence type="ECO:0000256" key="2">
    <source>
        <dbReference type="ARBA" id="ARBA00006375"/>
    </source>
</evidence>
<keyword evidence="3 11" id="KW-0813">Transport</keyword>
<dbReference type="InterPro" id="IPR049563">
    <property type="entry name" value="TXTP-like"/>
</dbReference>
<dbReference type="AlphaFoldDB" id="A0A9N9SXJ5"/>